<feature type="transmembrane region" description="Helical" evidence="7">
    <location>
        <begin position="185"/>
        <end position="204"/>
    </location>
</feature>
<feature type="transmembrane region" description="Helical" evidence="7">
    <location>
        <begin position="251"/>
        <end position="269"/>
    </location>
</feature>
<dbReference type="AlphaFoldDB" id="U6RB87"/>
<accession>U6RB87</accession>
<dbReference type="PANTHER" id="PTHR30589">
    <property type="entry name" value="PROLIPOPROTEIN DIACYLGLYCERYL TRANSFERASE"/>
    <property type="match status" value="1"/>
</dbReference>
<keyword evidence="3 7" id="KW-0808">Transferase</keyword>
<keyword evidence="2 7" id="KW-1003">Cell membrane</keyword>
<feature type="transmembrane region" description="Helical" evidence="7">
    <location>
        <begin position="103"/>
        <end position="126"/>
    </location>
</feature>
<evidence type="ECO:0000256" key="4">
    <source>
        <dbReference type="ARBA" id="ARBA00022692"/>
    </source>
</evidence>
<keyword evidence="4 7" id="KW-0812">Transmembrane</keyword>
<dbReference type="Pfam" id="PF01790">
    <property type="entry name" value="LGT"/>
    <property type="match status" value="1"/>
</dbReference>
<evidence type="ECO:0000256" key="5">
    <source>
        <dbReference type="ARBA" id="ARBA00022989"/>
    </source>
</evidence>
<dbReference type="GO" id="GO:0042158">
    <property type="term" value="P:lipoprotein biosynthetic process"/>
    <property type="evidence" value="ECO:0007669"/>
    <property type="project" value="UniProtKB-UniRule"/>
</dbReference>
<evidence type="ECO:0000256" key="2">
    <source>
        <dbReference type="ARBA" id="ARBA00022475"/>
    </source>
</evidence>
<dbReference type="STRING" id="1121098.HMPREF1534_03840"/>
<dbReference type="UniPathway" id="UPA00664"/>
<dbReference type="InterPro" id="IPR001640">
    <property type="entry name" value="Lgt"/>
</dbReference>
<gene>
    <name evidence="7" type="primary">lgt</name>
    <name evidence="8" type="ORF">HMPREF1534_03840</name>
</gene>
<proteinExistence type="inferred from homology"/>
<comment type="catalytic activity">
    <reaction evidence="7">
        <text>L-cysteinyl-[prolipoprotein] + a 1,2-diacyl-sn-glycero-3-phospho-(1'-sn-glycerol) = an S-1,2-diacyl-sn-glyceryl-L-cysteinyl-[prolipoprotein] + sn-glycerol 1-phosphate + H(+)</text>
        <dbReference type="Rhea" id="RHEA:56712"/>
        <dbReference type="Rhea" id="RHEA-COMP:14679"/>
        <dbReference type="Rhea" id="RHEA-COMP:14680"/>
        <dbReference type="ChEBI" id="CHEBI:15378"/>
        <dbReference type="ChEBI" id="CHEBI:29950"/>
        <dbReference type="ChEBI" id="CHEBI:57685"/>
        <dbReference type="ChEBI" id="CHEBI:64716"/>
        <dbReference type="ChEBI" id="CHEBI:140658"/>
        <dbReference type="EC" id="2.5.1.145"/>
    </reaction>
</comment>
<evidence type="ECO:0000256" key="7">
    <source>
        <dbReference type="HAMAP-Rule" id="MF_01147"/>
    </source>
</evidence>
<dbReference type="GO" id="GO:0008961">
    <property type="term" value="F:phosphatidylglycerol-prolipoprotein diacylglyceryl transferase activity"/>
    <property type="evidence" value="ECO:0007669"/>
    <property type="project" value="UniProtKB-UniRule"/>
</dbReference>
<dbReference type="OrthoDB" id="871140at2"/>
<dbReference type="EMBL" id="AQHY01000040">
    <property type="protein sequence ID" value="EOA52413.1"/>
    <property type="molecule type" value="Genomic_DNA"/>
</dbReference>
<feature type="transmembrane region" description="Helical" evidence="7">
    <location>
        <begin position="58"/>
        <end position="83"/>
    </location>
</feature>
<feature type="binding site" evidence="7">
    <location>
        <position position="152"/>
    </location>
    <ligand>
        <name>a 1,2-diacyl-sn-glycero-3-phospho-(1'-sn-glycerol)</name>
        <dbReference type="ChEBI" id="CHEBI:64716"/>
    </ligand>
</feature>
<dbReference type="PATRIC" id="fig|1121098.3.peg.3917"/>
<dbReference type="eggNOG" id="COG0682">
    <property type="taxonomic scope" value="Bacteria"/>
</dbReference>
<dbReference type="HAMAP" id="MF_01147">
    <property type="entry name" value="Lgt"/>
    <property type="match status" value="1"/>
</dbReference>
<protein>
    <recommendedName>
        <fullName evidence="7">Phosphatidylglycerol--prolipoprotein diacylglyceryl transferase</fullName>
        <ecNumber evidence="7">2.5.1.145</ecNumber>
    </recommendedName>
</protein>
<keyword evidence="5 7" id="KW-1133">Transmembrane helix</keyword>
<dbReference type="PANTHER" id="PTHR30589:SF0">
    <property type="entry name" value="PHOSPHATIDYLGLYCEROL--PROLIPOPROTEIN DIACYLGLYCERYL TRANSFERASE"/>
    <property type="match status" value="1"/>
</dbReference>
<dbReference type="Proteomes" id="UP000017831">
    <property type="component" value="Unassembled WGS sequence"/>
</dbReference>
<dbReference type="NCBIfam" id="TIGR00544">
    <property type="entry name" value="lgt"/>
    <property type="match status" value="1"/>
</dbReference>
<evidence type="ECO:0000313" key="9">
    <source>
        <dbReference type="Proteomes" id="UP000017831"/>
    </source>
</evidence>
<comment type="pathway">
    <text evidence="7">Protein modification; lipoprotein biosynthesis (diacylglyceryl transfer).</text>
</comment>
<reference evidence="8 9" key="1">
    <citation type="submission" date="2013-04" db="EMBL/GenBank/DDBJ databases">
        <title>The Genome Sequence of Bacteroides massiliensis DSM 17679.</title>
        <authorList>
            <consortium name="The Broad Institute Genomics Platform"/>
            <person name="Earl A."/>
            <person name="Ward D."/>
            <person name="Feldgarden M."/>
            <person name="Gevers D."/>
            <person name="Martens E."/>
            <person name="Fenner L."/>
            <person name="Roux V."/>
            <person name="Mallet M.N."/>
            <person name="Raoult D."/>
            <person name="Walker B."/>
            <person name="Young S."/>
            <person name="Zeng Q."/>
            <person name="Gargeya S."/>
            <person name="Fitzgerald M."/>
            <person name="Haas B."/>
            <person name="Abouelleil A."/>
            <person name="Allen A.W."/>
            <person name="Alvarado L."/>
            <person name="Arachchi H.M."/>
            <person name="Berlin A.M."/>
            <person name="Chapman S.B."/>
            <person name="Gainer-Dewar J."/>
            <person name="Goldberg J."/>
            <person name="Griggs A."/>
            <person name="Gujja S."/>
            <person name="Hansen M."/>
            <person name="Howarth C."/>
            <person name="Imamovic A."/>
            <person name="Ireland A."/>
            <person name="Larimer J."/>
            <person name="McCowan C."/>
            <person name="Murphy C."/>
            <person name="Pearson M."/>
            <person name="Poon T.W."/>
            <person name="Priest M."/>
            <person name="Roberts A."/>
            <person name="Saif S."/>
            <person name="Shea T."/>
            <person name="Sisk P."/>
            <person name="Sykes S."/>
            <person name="Wortman J."/>
            <person name="Nusbaum C."/>
            <person name="Birren B."/>
        </authorList>
    </citation>
    <scope>NUCLEOTIDE SEQUENCE [LARGE SCALE GENOMIC DNA]</scope>
    <source>
        <strain evidence="9">B84634 / Timone 84634 / DSM 17679 / JCM 13223</strain>
    </source>
</reference>
<evidence type="ECO:0000256" key="3">
    <source>
        <dbReference type="ARBA" id="ARBA00022679"/>
    </source>
</evidence>
<feature type="transmembrane region" description="Helical" evidence="7">
    <location>
        <begin position="133"/>
        <end position="153"/>
    </location>
</feature>
<sequence>MHQLLHIVWNPEIEAFSIFGITIRYYSILFVTGLILAYWVISKLYKDQKIPYEKFDSLFIYCLLGIVVGARLGHCLFYEPSYWLSHPLEMILPVKFTDGGIKWTGYQGLASHGGTIGLLLSLWFYARKMKLNYLSVLDNIAIATPIAACFIRLGNLMNGEIVGKLSNVPWAFIFPREGMEPRHPAQLYEAIAYLIIFVIGLSLYKKYKTSLLPGFYFGYCLTTIFVFRFFVEFIKASQEAYEDSMMLNMGQWLSIPFILIGAHFMYHSFKPAKNK</sequence>
<evidence type="ECO:0000256" key="1">
    <source>
        <dbReference type="ARBA" id="ARBA00007150"/>
    </source>
</evidence>
<feature type="transmembrane region" description="Helical" evidence="7">
    <location>
        <begin position="211"/>
        <end position="231"/>
    </location>
</feature>
<name>U6RB87_9BACT</name>
<evidence type="ECO:0000313" key="8">
    <source>
        <dbReference type="EMBL" id="EOA52413.1"/>
    </source>
</evidence>
<comment type="similarity">
    <text evidence="1 7">Belongs to the Lgt family.</text>
</comment>
<keyword evidence="9" id="KW-1185">Reference proteome</keyword>
<comment type="subcellular location">
    <subcellularLocation>
        <location evidence="7">Cell membrane</location>
        <topology evidence="7">Multi-pass membrane protein</topology>
    </subcellularLocation>
</comment>
<dbReference type="GO" id="GO:0005886">
    <property type="term" value="C:plasma membrane"/>
    <property type="evidence" value="ECO:0007669"/>
    <property type="project" value="UniProtKB-SubCell"/>
</dbReference>
<keyword evidence="6 7" id="KW-0472">Membrane</keyword>
<comment type="function">
    <text evidence="7">Catalyzes the transfer of the diacylglyceryl group from phosphatidylglycerol to the sulfhydryl group of the N-terminal cysteine of a prolipoprotein, the first step in the formation of mature lipoproteins.</text>
</comment>
<comment type="caution">
    <text evidence="8">The sequence shown here is derived from an EMBL/GenBank/DDBJ whole genome shotgun (WGS) entry which is preliminary data.</text>
</comment>
<dbReference type="HOGENOM" id="CLU_013386_1_0_10"/>
<organism evidence="8 9">
    <name type="scientific">Phocaeicola massiliensis B84634 = Timone 84634 = DSM 17679 = JCM 13223</name>
    <dbReference type="NCBI Taxonomy" id="1121098"/>
    <lineage>
        <taxon>Bacteria</taxon>
        <taxon>Pseudomonadati</taxon>
        <taxon>Bacteroidota</taxon>
        <taxon>Bacteroidia</taxon>
        <taxon>Bacteroidales</taxon>
        <taxon>Bacteroidaceae</taxon>
        <taxon>Phocaeicola</taxon>
    </lineage>
</organism>
<dbReference type="EC" id="2.5.1.145" evidence="7"/>
<keyword evidence="8" id="KW-0449">Lipoprotein</keyword>
<evidence type="ECO:0000256" key="6">
    <source>
        <dbReference type="ARBA" id="ARBA00023136"/>
    </source>
</evidence>
<feature type="transmembrane region" description="Helical" evidence="7">
    <location>
        <begin position="15"/>
        <end position="38"/>
    </location>
</feature>